<keyword evidence="4" id="KW-1185">Reference proteome</keyword>
<dbReference type="EMBL" id="FOZK01000004">
    <property type="protein sequence ID" value="SFS09966.1"/>
    <property type="molecule type" value="Genomic_DNA"/>
</dbReference>
<evidence type="ECO:0000256" key="1">
    <source>
        <dbReference type="SAM" id="Coils"/>
    </source>
</evidence>
<dbReference type="OrthoDB" id="380582at2157"/>
<accession>A0A1I6M2Q4</accession>
<dbReference type="Proteomes" id="UP000199062">
    <property type="component" value="Unassembled WGS sequence"/>
</dbReference>
<dbReference type="STRING" id="767519.SAMN05216559_3630"/>
<evidence type="ECO:0000256" key="2">
    <source>
        <dbReference type="SAM" id="MobiDB-lite"/>
    </source>
</evidence>
<organism evidence="3 4">
    <name type="scientific">Halomicrobium zhouii</name>
    <dbReference type="NCBI Taxonomy" id="767519"/>
    <lineage>
        <taxon>Archaea</taxon>
        <taxon>Methanobacteriati</taxon>
        <taxon>Methanobacteriota</taxon>
        <taxon>Stenosarchaea group</taxon>
        <taxon>Halobacteria</taxon>
        <taxon>Halobacteriales</taxon>
        <taxon>Haloarculaceae</taxon>
        <taxon>Halomicrobium</taxon>
    </lineage>
</organism>
<feature type="compositionally biased region" description="Low complexity" evidence="2">
    <location>
        <begin position="130"/>
        <end position="155"/>
    </location>
</feature>
<protein>
    <submittedName>
        <fullName evidence="3">Uncharacterized protein</fullName>
    </submittedName>
</protein>
<reference evidence="3 4" key="1">
    <citation type="submission" date="2016-10" db="EMBL/GenBank/DDBJ databases">
        <authorList>
            <person name="de Groot N.N."/>
        </authorList>
    </citation>
    <scope>NUCLEOTIDE SEQUENCE [LARGE SCALE GENOMIC DNA]</scope>
    <source>
        <strain evidence="3 4">CGMCC 1.10457</strain>
    </source>
</reference>
<feature type="region of interest" description="Disordered" evidence="2">
    <location>
        <begin position="129"/>
        <end position="170"/>
    </location>
</feature>
<dbReference type="AlphaFoldDB" id="A0A1I6M2Q4"/>
<keyword evidence="1" id="KW-0175">Coiled coil</keyword>
<evidence type="ECO:0000313" key="4">
    <source>
        <dbReference type="Proteomes" id="UP000199062"/>
    </source>
</evidence>
<feature type="coiled-coil region" evidence="1">
    <location>
        <begin position="47"/>
        <end position="85"/>
    </location>
</feature>
<name>A0A1I6M2Q4_9EURY</name>
<sequence>MANRSEKVEFYVTPDKKQEIVQAADEAETTVSTWCASRIDEILHNDALEAKSQEHQAEQRLQELIARATDEIEAAAEDLRETQIKSGVYSIATWELVKQDIGEVQRQDALSDAASRVRDTDALDIDIEVTESTAASQSTAGTESTTESATTAAADSDGESTADDGKWWNQ</sequence>
<evidence type="ECO:0000313" key="3">
    <source>
        <dbReference type="EMBL" id="SFS09966.1"/>
    </source>
</evidence>
<dbReference type="RefSeq" id="WP_089818350.1">
    <property type="nucleotide sequence ID" value="NZ_FOZK01000004.1"/>
</dbReference>
<proteinExistence type="predicted"/>
<gene>
    <name evidence="3" type="ORF">SAMN05216559_3630</name>
</gene>